<feature type="compositionally biased region" description="Basic residues" evidence="1">
    <location>
        <begin position="101"/>
        <end position="113"/>
    </location>
</feature>
<organism evidence="2 3">
    <name type="scientific">Thalassiosira oceanica</name>
    <name type="common">Marine diatom</name>
    <dbReference type="NCBI Taxonomy" id="159749"/>
    <lineage>
        <taxon>Eukaryota</taxon>
        <taxon>Sar</taxon>
        <taxon>Stramenopiles</taxon>
        <taxon>Ochrophyta</taxon>
        <taxon>Bacillariophyta</taxon>
        <taxon>Coscinodiscophyceae</taxon>
        <taxon>Thalassiosirophycidae</taxon>
        <taxon>Thalassiosirales</taxon>
        <taxon>Thalassiosiraceae</taxon>
        <taxon>Thalassiosira</taxon>
    </lineage>
</organism>
<dbReference type="Proteomes" id="UP000266841">
    <property type="component" value="Unassembled WGS sequence"/>
</dbReference>
<name>K0STD3_THAOC</name>
<feature type="compositionally biased region" description="Polar residues" evidence="1">
    <location>
        <begin position="46"/>
        <end position="57"/>
    </location>
</feature>
<dbReference type="EMBL" id="AGNL01011770">
    <property type="protein sequence ID" value="EJK68209.1"/>
    <property type="molecule type" value="Genomic_DNA"/>
</dbReference>
<dbReference type="AlphaFoldDB" id="K0STD3"/>
<protein>
    <submittedName>
        <fullName evidence="2">Uncharacterized protein</fullName>
    </submittedName>
</protein>
<keyword evidence="3" id="KW-1185">Reference proteome</keyword>
<evidence type="ECO:0000256" key="1">
    <source>
        <dbReference type="SAM" id="MobiDB-lite"/>
    </source>
</evidence>
<feature type="non-terminal residue" evidence="2">
    <location>
        <position position="138"/>
    </location>
</feature>
<sequence length="138" mass="14906">MTAPRETVPSTAGTSRPARTHVGRSSSEGPRAPSPHARDGRAQRVATGNHSKSSSEGPTRMTAPRETVPSTVGNRSEGPTNSKSSSEGQTSAHPATFEALRRKRALLRKKLRHERQQQQPLDVSHWTTHQGTGSTRPT</sequence>
<dbReference type="eggNOG" id="ENOG502SYUV">
    <property type="taxonomic scope" value="Eukaryota"/>
</dbReference>
<accession>K0STD3</accession>
<reference evidence="2 3" key="1">
    <citation type="journal article" date="2012" name="Genome Biol.">
        <title>Genome and low-iron response of an oceanic diatom adapted to chronic iron limitation.</title>
        <authorList>
            <person name="Lommer M."/>
            <person name="Specht M."/>
            <person name="Roy A.S."/>
            <person name="Kraemer L."/>
            <person name="Andreson R."/>
            <person name="Gutowska M.A."/>
            <person name="Wolf J."/>
            <person name="Bergner S.V."/>
            <person name="Schilhabel M.B."/>
            <person name="Klostermeier U.C."/>
            <person name="Beiko R.G."/>
            <person name="Rosenstiel P."/>
            <person name="Hippler M."/>
            <person name="Laroche J."/>
        </authorList>
    </citation>
    <scope>NUCLEOTIDE SEQUENCE [LARGE SCALE GENOMIC DNA]</scope>
    <source>
        <strain evidence="2 3">CCMP1005</strain>
    </source>
</reference>
<gene>
    <name evidence="2" type="ORF">THAOC_10633</name>
</gene>
<feature type="region of interest" description="Disordered" evidence="1">
    <location>
        <begin position="1"/>
        <end position="138"/>
    </location>
</feature>
<feature type="compositionally biased region" description="Polar residues" evidence="1">
    <location>
        <begin position="68"/>
        <end position="93"/>
    </location>
</feature>
<proteinExistence type="predicted"/>
<comment type="caution">
    <text evidence="2">The sequence shown here is derived from an EMBL/GenBank/DDBJ whole genome shotgun (WGS) entry which is preliminary data.</text>
</comment>
<evidence type="ECO:0000313" key="2">
    <source>
        <dbReference type="EMBL" id="EJK68209.1"/>
    </source>
</evidence>
<feature type="compositionally biased region" description="Polar residues" evidence="1">
    <location>
        <begin position="117"/>
        <end position="138"/>
    </location>
</feature>
<evidence type="ECO:0000313" key="3">
    <source>
        <dbReference type="Proteomes" id="UP000266841"/>
    </source>
</evidence>